<feature type="domain" description="Mannitol dehydrogenase C-terminal" evidence="4">
    <location>
        <begin position="273"/>
        <end position="465"/>
    </location>
</feature>
<proteinExistence type="predicted"/>
<dbReference type="InterPro" id="IPR013328">
    <property type="entry name" value="6PGD_dom2"/>
</dbReference>
<dbReference type="SUPFAM" id="SSF51735">
    <property type="entry name" value="NAD(P)-binding Rossmann-fold domains"/>
    <property type="match status" value="1"/>
</dbReference>
<dbReference type="GO" id="GO:0019594">
    <property type="term" value="P:mannitol metabolic process"/>
    <property type="evidence" value="ECO:0007669"/>
    <property type="project" value="InterPro"/>
</dbReference>
<dbReference type="PANTHER" id="PTHR43362">
    <property type="entry name" value="MANNITOL DEHYDROGENASE DSF1-RELATED"/>
    <property type="match status" value="1"/>
</dbReference>
<dbReference type="InterPro" id="IPR000669">
    <property type="entry name" value="Mannitol_DH"/>
</dbReference>
<evidence type="ECO:0000256" key="1">
    <source>
        <dbReference type="ARBA" id="ARBA00023002"/>
    </source>
</evidence>
<dbReference type="Pfam" id="PF01232">
    <property type="entry name" value="Mannitol_dh"/>
    <property type="match status" value="1"/>
</dbReference>
<dbReference type="Gene3D" id="1.10.1040.10">
    <property type="entry name" value="N-(1-d-carboxylethyl)-l-norvaline Dehydrogenase, domain 2"/>
    <property type="match status" value="1"/>
</dbReference>
<dbReference type="InterPro" id="IPR013131">
    <property type="entry name" value="Mannitol_DH_N"/>
</dbReference>
<gene>
    <name evidence="5" type="ORF">L9W94_18405</name>
</gene>
<comment type="caution">
    <text evidence="5">The sequence shown here is derived from an EMBL/GenBank/DDBJ whole genome shotgun (WGS) entry which is preliminary data.</text>
</comment>
<evidence type="ECO:0000256" key="2">
    <source>
        <dbReference type="ARBA" id="ARBA00023027"/>
    </source>
</evidence>
<dbReference type="RefSeq" id="WP_274683888.1">
    <property type="nucleotide sequence ID" value="NZ_JAKNBA010000054.1"/>
</dbReference>
<dbReference type="Pfam" id="PF08125">
    <property type="entry name" value="Mannitol_dh_C"/>
    <property type="match status" value="1"/>
</dbReference>
<dbReference type="InterPro" id="IPR050988">
    <property type="entry name" value="Mannitol_DH/Oxidoreductase"/>
</dbReference>
<evidence type="ECO:0000259" key="4">
    <source>
        <dbReference type="Pfam" id="PF08125"/>
    </source>
</evidence>
<name>A0A9X4EYX6_9VIBR</name>
<dbReference type="InterPro" id="IPR013118">
    <property type="entry name" value="Mannitol_DH_C"/>
</dbReference>
<evidence type="ECO:0000259" key="3">
    <source>
        <dbReference type="Pfam" id="PF01232"/>
    </source>
</evidence>
<feature type="domain" description="Mannitol dehydrogenase N-terminal" evidence="3">
    <location>
        <begin position="16"/>
        <end position="264"/>
    </location>
</feature>
<dbReference type="AlphaFoldDB" id="A0A9X4EYX6"/>
<dbReference type="InterPro" id="IPR036291">
    <property type="entry name" value="NAD(P)-bd_dom_sf"/>
</dbReference>
<dbReference type="NCBIfam" id="NF011611">
    <property type="entry name" value="PRK15037.1"/>
    <property type="match status" value="1"/>
</dbReference>
<keyword evidence="1 5" id="KW-0560">Oxidoreductase</keyword>
<evidence type="ECO:0000313" key="5">
    <source>
        <dbReference type="EMBL" id="MDE1244071.1"/>
    </source>
</evidence>
<organism evidence="5 6">
    <name type="scientific">Vibrio aestuarianus</name>
    <dbReference type="NCBI Taxonomy" id="28171"/>
    <lineage>
        <taxon>Bacteria</taxon>
        <taxon>Pseudomonadati</taxon>
        <taxon>Pseudomonadota</taxon>
        <taxon>Gammaproteobacteria</taxon>
        <taxon>Vibrionales</taxon>
        <taxon>Vibrionaceae</taxon>
        <taxon>Vibrio</taxon>
    </lineage>
</organism>
<dbReference type="InterPro" id="IPR008927">
    <property type="entry name" value="6-PGluconate_DH-like_C_sf"/>
</dbReference>
<evidence type="ECO:0000313" key="6">
    <source>
        <dbReference type="Proteomes" id="UP001140979"/>
    </source>
</evidence>
<dbReference type="Proteomes" id="UP001140979">
    <property type="component" value="Unassembled WGS sequence"/>
</dbReference>
<keyword evidence="2" id="KW-0520">NAD</keyword>
<reference evidence="5" key="1">
    <citation type="submission" date="2022-02" db="EMBL/GenBank/DDBJ databases">
        <title>Emergence and expansion in Europe of a Vibrio aestuarianus clonal complex pathogenic for oysters.</title>
        <authorList>
            <person name="Mesnil A."/>
            <person name="Travers M.-A."/>
        </authorList>
    </citation>
    <scope>NUCLEOTIDE SEQUENCE</scope>
    <source>
        <strain evidence="5">19_064_11T1</strain>
    </source>
</reference>
<dbReference type="SUPFAM" id="SSF48179">
    <property type="entry name" value="6-phosphogluconate dehydrogenase C-terminal domain-like"/>
    <property type="match status" value="1"/>
</dbReference>
<protein>
    <submittedName>
        <fullName evidence="5">Fructuronate reductase</fullName>
        <ecNumber evidence="5">1.1.1.57</ecNumber>
    </submittedName>
</protein>
<dbReference type="EMBL" id="JAKNBA010000054">
    <property type="protein sequence ID" value="MDE1244071.1"/>
    <property type="molecule type" value="Genomic_DNA"/>
</dbReference>
<dbReference type="InterPro" id="IPR023027">
    <property type="entry name" value="Mannitol_DH_CS"/>
</dbReference>
<accession>A0A9X4EYX6</accession>
<dbReference type="GO" id="GO:0008866">
    <property type="term" value="F:fructuronate reductase activity"/>
    <property type="evidence" value="ECO:0007669"/>
    <property type="project" value="UniProtKB-EC"/>
</dbReference>
<dbReference type="PROSITE" id="PS00974">
    <property type="entry name" value="MANNITOL_DHGENASE"/>
    <property type="match status" value="1"/>
</dbReference>
<dbReference type="PRINTS" id="PR00084">
    <property type="entry name" value="MTLDHDRGNASE"/>
</dbReference>
<dbReference type="PANTHER" id="PTHR43362:SF1">
    <property type="entry name" value="MANNITOL DEHYDROGENASE 2-RELATED"/>
    <property type="match status" value="1"/>
</dbReference>
<dbReference type="EC" id="1.1.1.57" evidence="5"/>
<sequence>MPEFHNHYSRSQLKPKIVHIGFGAFHRAHQALFADELASCSDSDWGYCEVNLFGGEQLIEDLRKQNHLFTVVEKGPIGPEIKTVGSVCESLHLNLDGHEAIIDKIADPDTCIVSITITEKGYGIDLHTERLDTNHPFIKSDLDNLNQPKSAVGCIVQGLKRRMENDLGPISIMSCDNMPENGRKTRNAVIDFARCINEGLATWIEANITFPSTMVDRIVPALTEETQAEIDSLVGEYEPCGIICEPFRQWVIEDSFAAGRPDWGKVGVELVADVLPYEEMKLRMLNGSHSFLAYLGYLAGYEHIFDCMQDPQFKQAAYNLMIQEQAATLNMPEGVDLVEYGQSLIERYCNQNIKHRTWQIAMDGSQKLPQRLLESAAWHVEHDKPFPYIALAVAAWIKYVGAVDEQGRQIDVQDPIADELYKRFHSSNNEAARVRTIIGISSIFGTQLPSECHFVDTIITAYNRIEMVGAKQVVVELLNSSSNS</sequence>
<dbReference type="Gene3D" id="3.40.50.720">
    <property type="entry name" value="NAD(P)-binding Rossmann-like Domain"/>
    <property type="match status" value="1"/>
</dbReference>